<evidence type="ECO:0000256" key="1">
    <source>
        <dbReference type="SAM" id="Phobius"/>
    </source>
</evidence>
<keyword evidence="1" id="KW-0812">Transmembrane</keyword>
<dbReference type="Proteomes" id="UP001301769">
    <property type="component" value="Unassembled WGS sequence"/>
</dbReference>
<reference evidence="2" key="1">
    <citation type="journal article" date="2023" name="Mol. Phylogenet. Evol.">
        <title>Genome-scale phylogeny and comparative genomics of the fungal order Sordariales.</title>
        <authorList>
            <person name="Hensen N."/>
            <person name="Bonometti L."/>
            <person name="Westerberg I."/>
            <person name="Brannstrom I.O."/>
            <person name="Guillou S."/>
            <person name="Cros-Aarteil S."/>
            <person name="Calhoun S."/>
            <person name="Haridas S."/>
            <person name="Kuo A."/>
            <person name="Mondo S."/>
            <person name="Pangilinan J."/>
            <person name="Riley R."/>
            <person name="LaButti K."/>
            <person name="Andreopoulos B."/>
            <person name="Lipzen A."/>
            <person name="Chen C."/>
            <person name="Yan M."/>
            <person name="Daum C."/>
            <person name="Ng V."/>
            <person name="Clum A."/>
            <person name="Steindorff A."/>
            <person name="Ohm R.A."/>
            <person name="Martin F."/>
            <person name="Silar P."/>
            <person name="Natvig D.O."/>
            <person name="Lalanne C."/>
            <person name="Gautier V."/>
            <person name="Ament-Velasquez S.L."/>
            <person name="Kruys A."/>
            <person name="Hutchinson M.I."/>
            <person name="Powell A.J."/>
            <person name="Barry K."/>
            <person name="Miller A.N."/>
            <person name="Grigoriev I.V."/>
            <person name="Debuchy R."/>
            <person name="Gladieux P."/>
            <person name="Hiltunen Thoren M."/>
            <person name="Johannesson H."/>
        </authorList>
    </citation>
    <scope>NUCLEOTIDE SEQUENCE</scope>
    <source>
        <strain evidence="2">PSN293</strain>
    </source>
</reference>
<keyword evidence="1" id="KW-0472">Membrane</keyword>
<gene>
    <name evidence="2" type="ORF">QBC37DRAFT_452489</name>
</gene>
<dbReference type="AlphaFoldDB" id="A0AAN7B546"/>
<organism evidence="2 3">
    <name type="scientific">Rhypophila decipiens</name>
    <dbReference type="NCBI Taxonomy" id="261697"/>
    <lineage>
        <taxon>Eukaryota</taxon>
        <taxon>Fungi</taxon>
        <taxon>Dikarya</taxon>
        <taxon>Ascomycota</taxon>
        <taxon>Pezizomycotina</taxon>
        <taxon>Sordariomycetes</taxon>
        <taxon>Sordariomycetidae</taxon>
        <taxon>Sordariales</taxon>
        <taxon>Naviculisporaceae</taxon>
        <taxon>Rhypophila</taxon>
    </lineage>
</organism>
<comment type="caution">
    <text evidence="2">The sequence shown here is derived from an EMBL/GenBank/DDBJ whole genome shotgun (WGS) entry which is preliminary data.</text>
</comment>
<protein>
    <submittedName>
        <fullName evidence="2">Uncharacterized protein</fullName>
    </submittedName>
</protein>
<evidence type="ECO:0000313" key="2">
    <source>
        <dbReference type="EMBL" id="KAK4208510.1"/>
    </source>
</evidence>
<feature type="transmembrane region" description="Helical" evidence="1">
    <location>
        <begin position="581"/>
        <end position="601"/>
    </location>
</feature>
<evidence type="ECO:0000313" key="3">
    <source>
        <dbReference type="Proteomes" id="UP001301769"/>
    </source>
</evidence>
<keyword evidence="1" id="KW-1133">Transmembrane helix</keyword>
<accession>A0AAN7B546</accession>
<sequence>MTSYHVYQGAWRNHYESWWNQFVLTVSDTRALIITAVIGLVLSFVGSQGWIIVRHSVLYLIDLRNQFLRDGNSSAGLEMRPVPAEGGDINCTNFEPDGILPPAAAEVESGTISSSADIDLEDISQRDAILLCFGSRRKLQRHRHMLERYVISPEKRCLIGFIACWTPCCGKVHFKAWLDKTLEAKRAARYFHDCLSPWATDKVGCGTLWTGNDTPETRIYNTSCPFGLGTCLDGVSAVAFEQKITPESLGYNTPSKVSLHRRLTCAPLNLSPFTLPRRHSIPDDKNRLSFFDPEFQTTRNIEGDSITLSPYWLWLDTDNRPSEQSLKFSGWDGYRHRAPFHIEMKLDVIPRYKPANRTFAQAILNPRLRVANAKTFMMVFFAGHNAIKGWNGPILDPVFKSTRELNPDDDDKRVVRFWLPDHEATGIVCAEQFKLCARENACSAWRSGHEDEFGPDGQLYLSHMDSKPLEFPAYDQWLLFQNIFHYSSVFSYLDESPQFLLAPTRKYGRTIRWINPHKQWTLELAALFEASFLRARFSLVGSALKIYDDYNCANNPNQYTEDPVFCRSFLFPAANYTNVNLLSLIVVCVCAFAMLGLSFSIEMRRRPSHASGHVARVKKACRAGYHVLGRSAGRVVHAAISAGKLFWRRGFPAIPRPFALARELRRYLTSSFSRTAGI</sequence>
<reference evidence="2" key="2">
    <citation type="submission" date="2023-05" db="EMBL/GenBank/DDBJ databases">
        <authorList>
            <consortium name="Lawrence Berkeley National Laboratory"/>
            <person name="Steindorff A."/>
            <person name="Hensen N."/>
            <person name="Bonometti L."/>
            <person name="Westerberg I."/>
            <person name="Brannstrom I.O."/>
            <person name="Guillou S."/>
            <person name="Cros-Aarteil S."/>
            <person name="Calhoun S."/>
            <person name="Haridas S."/>
            <person name="Kuo A."/>
            <person name="Mondo S."/>
            <person name="Pangilinan J."/>
            <person name="Riley R."/>
            <person name="Labutti K."/>
            <person name="Andreopoulos B."/>
            <person name="Lipzen A."/>
            <person name="Chen C."/>
            <person name="Yanf M."/>
            <person name="Daum C."/>
            <person name="Ng V."/>
            <person name="Clum A."/>
            <person name="Ohm R."/>
            <person name="Martin F."/>
            <person name="Silar P."/>
            <person name="Natvig D."/>
            <person name="Lalanne C."/>
            <person name="Gautier V."/>
            <person name="Ament-Velasquez S.L."/>
            <person name="Kruys A."/>
            <person name="Hutchinson M.I."/>
            <person name="Powell A.J."/>
            <person name="Barry K."/>
            <person name="Miller A.N."/>
            <person name="Grigoriev I.V."/>
            <person name="Debuchy R."/>
            <person name="Gladieux P."/>
            <person name="Thoren M.H."/>
            <person name="Johannesson H."/>
        </authorList>
    </citation>
    <scope>NUCLEOTIDE SEQUENCE</scope>
    <source>
        <strain evidence="2">PSN293</strain>
    </source>
</reference>
<keyword evidence="3" id="KW-1185">Reference proteome</keyword>
<dbReference type="EMBL" id="MU858240">
    <property type="protein sequence ID" value="KAK4208510.1"/>
    <property type="molecule type" value="Genomic_DNA"/>
</dbReference>
<name>A0AAN7B546_9PEZI</name>
<feature type="transmembrane region" description="Helical" evidence="1">
    <location>
        <begin position="31"/>
        <end position="53"/>
    </location>
</feature>
<proteinExistence type="predicted"/>